<evidence type="ECO:0000313" key="2">
    <source>
        <dbReference type="EnsemblPlants" id="OB06G25910.1"/>
    </source>
</evidence>
<proteinExistence type="predicted"/>
<dbReference type="EnsemblPlants" id="OB06G25910.1">
    <property type="protein sequence ID" value="OB06G25910.1"/>
    <property type="gene ID" value="OB06G25910"/>
</dbReference>
<dbReference type="Gramene" id="OB06G25910.1">
    <property type="protein sequence ID" value="OB06G25910.1"/>
    <property type="gene ID" value="OB06G25910"/>
</dbReference>
<evidence type="ECO:0000256" key="1">
    <source>
        <dbReference type="SAM" id="MobiDB-lite"/>
    </source>
</evidence>
<dbReference type="Proteomes" id="UP000006038">
    <property type="component" value="Chromosome 6"/>
</dbReference>
<organism evidence="2">
    <name type="scientific">Oryza brachyantha</name>
    <name type="common">malo sina</name>
    <dbReference type="NCBI Taxonomy" id="4533"/>
    <lineage>
        <taxon>Eukaryota</taxon>
        <taxon>Viridiplantae</taxon>
        <taxon>Streptophyta</taxon>
        <taxon>Embryophyta</taxon>
        <taxon>Tracheophyta</taxon>
        <taxon>Spermatophyta</taxon>
        <taxon>Magnoliopsida</taxon>
        <taxon>Liliopsida</taxon>
        <taxon>Poales</taxon>
        <taxon>Poaceae</taxon>
        <taxon>BOP clade</taxon>
        <taxon>Oryzoideae</taxon>
        <taxon>Oryzeae</taxon>
        <taxon>Oryzinae</taxon>
        <taxon>Oryza</taxon>
    </lineage>
</organism>
<protein>
    <submittedName>
        <fullName evidence="2">Uncharacterized protein</fullName>
    </submittedName>
</protein>
<sequence length="51" mass="5920">MEISVKPIPKPVKKGPSSEHIQDEGKSYRYEELEFSLFGKLVVCTFHHPIY</sequence>
<name>J3MEZ7_ORYBR</name>
<keyword evidence="3" id="KW-1185">Reference proteome</keyword>
<dbReference type="AlphaFoldDB" id="J3MEZ7"/>
<reference evidence="2" key="2">
    <citation type="submission" date="2013-04" db="UniProtKB">
        <authorList>
            <consortium name="EnsemblPlants"/>
        </authorList>
    </citation>
    <scope>IDENTIFICATION</scope>
</reference>
<feature type="region of interest" description="Disordered" evidence="1">
    <location>
        <begin position="1"/>
        <end position="24"/>
    </location>
</feature>
<reference evidence="2" key="1">
    <citation type="journal article" date="2013" name="Nat. Commun.">
        <title>Whole-genome sequencing of Oryza brachyantha reveals mechanisms underlying Oryza genome evolution.</title>
        <authorList>
            <person name="Chen J."/>
            <person name="Huang Q."/>
            <person name="Gao D."/>
            <person name="Wang J."/>
            <person name="Lang Y."/>
            <person name="Liu T."/>
            <person name="Li B."/>
            <person name="Bai Z."/>
            <person name="Luis Goicoechea J."/>
            <person name="Liang C."/>
            <person name="Chen C."/>
            <person name="Zhang W."/>
            <person name="Sun S."/>
            <person name="Liao Y."/>
            <person name="Zhang X."/>
            <person name="Yang L."/>
            <person name="Song C."/>
            <person name="Wang M."/>
            <person name="Shi J."/>
            <person name="Liu G."/>
            <person name="Liu J."/>
            <person name="Zhou H."/>
            <person name="Zhou W."/>
            <person name="Yu Q."/>
            <person name="An N."/>
            <person name="Chen Y."/>
            <person name="Cai Q."/>
            <person name="Wang B."/>
            <person name="Liu B."/>
            <person name="Min J."/>
            <person name="Huang Y."/>
            <person name="Wu H."/>
            <person name="Li Z."/>
            <person name="Zhang Y."/>
            <person name="Yin Y."/>
            <person name="Song W."/>
            <person name="Jiang J."/>
            <person name="Jackson S.A."/>
            <person name="Wing R.A."/>
            <person name="Wang J."/>
            <person name="Chen M."/>
        </authorList>
    </citation>
    <scope>NUCLEOTIDE SEQUENCE [LARGE SCALE GENOMIC DNA]</scope>
    <source>
        <strain evidence="2">cv. IRGC 101232</strain>
    </source>
</reference>
<accession>J3MEZ7</accession>
<evidence type="ECO:0000313" key="3">
    <source>
        <dbReference type="Proteomes" id="UP000006038"/>
    </source>
</evidence>
<dbReference type="HOGENOM" id="CLU_3109618_0_0_1"/>